<proteinExistence type="predicted"/>
<name>A0ABS9E5U2_9HYPH</name>
<organism evidence="9 10">
    <name type="scientific">Maritalea mediterranea</name>
    <dbReference type="NCBI Taxonomy" id="2909667"/>
    <lineage>
        <taxon>Bacteria</taxon>
        <taxon>Pseudomonadati</taxon>
        <taxon>Pseudomonadota</taxon>
        <taxon>Alphaproteobacteria</taxon>
        <taxon>Hyphomicrobiales</taxon>
        <taxon>Devosiaceae</taxon>
        <taxon>Maritalea</taxon>
    </lineage>
</organism>
<evidence type="ECO:0000256" key="7">
    <source>
        <dbReference type="ARBA" id="ARBA00022840"/>
    </source>
</evidence>
<keyword evidence="6" id="KW-0418">Kinase</keyword>
<evidence type="ECO:0000256" key="5">
    <source>
        <dbReference type="ARBA" id="ARBA00022741"/>
    </source>
</evidence>
<evidence type="ECO:0000256" key="4">
    <source>
        <dbReference type="ARBA" id="ARBA00022679"/>
    </source>
</evidence>
<reference evidence="9 10" key="1">
    <citation type="submission" date="2022-01" db="EMBL/GenBank/DDBJ databases">
        <title>Maritalea mediterranea sp. nov., isolated from marine plastic residues from the Malva-rosa beach (Valencia, Spain).</title>
        <authorList>
            <person name="Vidal-Verdu A."/>
            <person name="Molina-Menor E."/>
            <person name="Pascual J."/>
            <person name="Pereto J."/>
            <person name="Porcar M."/>
        </authorList>
    </citation>
    <scope>NUCLEOTIDE SEQUENCE [LARGE SCALE GENOMIC DNA]</scope>
    <source>
        <strain evidence="9 10">P4.10X</strain>
    </source>
</reference>
<keyword evidence="7 9" id="KW-0067">ATP-binding</keyword>
<dbReference type="InterPro" id="IPR011102">
    <property type="entry name" value="Sig_transdc_His_kinase_HWE"/>
</dbReference>
<dbReference type="InterPro" id="IPR005467">
    <property type="entry name" value="His_kinase_dom"/>
</dbReference>
<evidence type="ECO:0000259" key="8">
    <source>
        <dbReference type="PROSITE" id="PS50109"/>
    </source>
</evidence>
<comment type="caution">
    <text evidence="9">The sequence shown here is derived from an EMBL/GenBank/DDBJ whole genome shotgun (WGS) entry which is preliminary data.</text>
</comment>
<dbReference type="PANTHER" id="PTHR41523:SF8">
    <property type="entry name" value="ETHYLENE RESPONSE SENSOR PROTEIN"/>
    <property type="match status" value="1"/>
</dbReference>
<dbReference type="PANTHER" id="PTHR41523">
    <property type="entry name" value="TWO-COMPONENT SYSTEM SENSOR PROTEIN"/>
    <property type="match status" value="1"/>
</dbReference>
<dbReference type="Gene3D" id="3.30.565.10">
    <property type="entry name" value="Histidine kinase-like ATPase, C-terminal domain"/>
    <property type="match status" value="1"/>
</dbReference>
<protein>
    <recommendedName>
        <fullName evidence="2">histidine kinase</fullName>
        <ecNumber evidence="2">2.7.13.3</ecNumber>
    </recommendedName>
</protein>
<dbReference type="SMART" id="SM00911">
    <property type="entry name" value="HWE_HK"/>
    <property type="match status" value="1"/>
</dbReference>
<dbReference type="RefSeq" id="WP_236113139.1">
    <property type="nucleotide sequence ID" value="NZ_JAKGTI010000001.1"/>
</dbReference>
<evidence type="ECO:0000313" key="9">
    <source>
        <dbReference type="EMBL" id="MCF4097582.1"/>
    </source>
</evidence>
<dbReference type="InterPro" id="IPR036890">
    <property type="entry name" value="HATPase_C_sf"/>
</dbReference>
<accession>A0ABS9E5U2</accession>
<dbReference type="PROSITE" id="PS50109">
    <property type="entry name" value="HIS_KIN"/>
    <property type="match status" value="1"/>
</dbReference>
<evidence type="ECO:0000256" key="1">
    <source>
        <dbReference type="ARBA" id="ARBA00000085"/>
    </source>
</evidence>
<keyword evidence="4" id="KW-0808">Transferase</keyword>
<comment type="catalytic activity">
    <reaction evidence="1">
        <text>ATP + protein L-histidine = ADP + protein N-phospho-L-histidine.</text>
        <dbReference type="EC" id="2.7.13.3"/>
    </reaction>
</comment>
<evidence type="ECO:0000256" key="2">
    <source>
        <dbReference type="ARBA" id="ARBA00012438"/>
    </source>
</evidence>
<dbReference type="Proteomes" id="UP001201217">
    <property type="component" value="Unassembled WGS sequence"/>
</dbReference>
<dbReference type="EMBL" id="JAKGTI010000001">
    <property type="protein sequence ID" value="MCF4097582.1"/>
    <property type="molecule type" value="Genomic_DNA"/>
</dbReference>
<evidence type="ECO:0000313" key="10">
    <source>
        <dbReference type="Proteomes" id="UP001201217"/>
    </source>
</evidence>
<gene>
    <name evidence="9" type="ORF">L1I42_03660</name>
</gene>
<evidence type="ECO:0000256" key="6">
    <source>
        <dbReference type="ARBA" id="ARBA00022777"/>
    </source>
</evidence>
<feature type="domain" description="Histidine kinase" evidence="8">
    <location>
        <begin position="136"/>
        <end position="324"/>
    </location>
</feature>
<dbReference type="InterPro" id="IPR011495">
    <property type="entry name" value="Sig_transdc_His_kin_sub2_dim/P"/>
</dbReference>
<keyword evidence="5" id="KW-0547">Nucleotide-binding</keyword>
<keyword evidence="3" id="KW-0597">Phosphoprotein</keyword>
<dbReference type="SMART" id="SM00387">
    <property type="entry name" value="HATPase_c"/>
    <property type="match status" value="1"/>
</dbReference>
<keyword evidence="10" id="KW-1185">Reference proteome</keyword>
<dbReference type="InterPro" id="IPR003594">
    <property type="entry name" value="HATPase_dom"/>
</dbReference>
<dbReference type="Pfam" id="PF13581">
    <property type="entry name" value="HATPase_c_2"/>
    <property type="match status" value="1"/>
</dbReference>
<dbReference type="Pfam" id="PF07568">
    <property type="entry name" value="HisKA_2"/>
    <property type="match status" value="1"/>
</dbReference>
<dbReference type="GO" id="GO:0005524">
    <property type="term" value="F:ATP binding"/>
    <property type="evidence" value="ECO:0007669"/>
    <property type="project" value="UniProtKB-KW"/>
</dbReference>
<evidence type="ECO:0000256" key="3">
    <source>
        <dbReference type="ARBA" id="ARBA00022553"/>
    </source>
</evidence>
<sequence length="346" mass="38314">MAVSIVDKNGKIIACNPRASRLYSSPEDRLALSELNAWQPRSGKLTELLRSVAGSSSWVPIALNRGEKRIELKGRALMVDGRAEPHILLMESPSAPLRFAEHSEQVRRLNAQLIVQQKTEERLRAAIQVAEDLRREVVHRVKNNLAIVAALLRTKSRTAEHPAATEALLLAATRVHSIAIIHDILDARNETETVTTKAVLMALLDHLQDAICPAHITLACDVLDIEILAETALPICLLVNELVTNAIKHAFRGRNSGEIRVVFKHEKEGFVLVVADNGVWVDEVPQRKGKGSQIVLALAQQLNGQLTVTYSEGTTWTISLPLAIKRTTPSPPFMFSNNQRDRLERP</sequence>
<dbReference type="EC" id="2.7.13.3" evidence="2"/>
<dbReference type="SUPFAM" id="SSF55874">
    <property type="entry name" value="ATPase domain of HSP90 chaperone/DNA topoisomerase II/histidine kinase"/>
    <property type="match status" value="1"/>
</dbReference>